<dbReference type="EMBL" id="JACIER010000002">
    <property type="protein sequence ID" value="MBB4042839.1"/>
    <property type="molecule type" value="Genomic_DNA"/>
</dbReference>
<evidence type="ECO:0000313" key="2">
    <source>
        <dbReference type="Proteomes" id="UP000560658"/>
    </source>
</evidence>
<sequence>MRFFLVSTYSKNKGSLLNTKFVTLFGLAYP</sequence>
<protein>
    <submittedName>
        <fullName evidence="1">Uncharacterized protein</fullName>
    </submittedName>
</protein>
<proteinExistence type="predicted"/>
<gene>
    <name evidence="1" type="ORF">GGR06_000604</name>
</gene>
<dbReference type="AlphaFoldDB" id="A0A840CW85"/>
<evidence type="ECO:0000313" key="1">
    <source>
        <dbReference type="EMBL" id="MBB4042839.1"/>
    </source>
</evidence>
<dbReference type="Proteomes" id="UP000560658">
    <property type="component" value="Unassembled WGS sequence"/>
</dbReference>
<comment type="caution">
    <text evidence="1">The sequence shown here is derived from an EMBL/GenBank/DDBJ whole genome shotgun (WGS) entry which is preliminary data.</text>
</comment>
<keyword evidence="2" id="KW-1185">Reference proteome</keyword>
<accession>A0A840CW85</accession>
<organism evidence="1 2">
    <name type="scientific">Bacteroides reticulotermitis</name>
    <dbReference type="NCBI Taxonomy" id="1133319"/>
    <lineage>
        <taxon>Bacteria</taxon>
        <taxon>Pseudomonadati</taxon>
        <taxon>Bacteroidota</taxon>
        <taxon>Bacteroidia</taxon>
        <taxon>Bacteroidales</taxon>
        <taxon>Bacteroidaceae</taxon>
        <taxon>Bacteroides</taxon>
    </lineage>
</organism>
<name>A0A840CW85_9BACE</name>
<reference evidence="1" key="1">
    <citation type="submission" date="2020-08" db="EMBL/GenBank/DDBJ databases">
        <title>Genomic Encyclopedia of Type Strains, Phase IV (KMG-IV): sequencing the most valuable type-strain genomes for metagenomic binning, comparative biology and taxonomic classification.</title>
        <authorList>
            <person name="Goeker M."/>
        </authorList>
    </citation>
    <scope>NUCLEOTIDE SEQUENCE [LARGE SCALE GENOMIC DNA]</scope>
    <source>
        <strain evidence="1">DSM 105720</strain>
    </source>
</reference>